<keyword evidence="3" id="KW-1185">Reference proteome</keyword>
<comment type="caution">
    <text evidence="2">The sequence shown here is derived from an EMBL/GenBank/DDBJ whole genome shotgun (WGS) entry which is preliminary data.</text>
</comment>
<dbReference type="GO" id="GO:0016887">
    <property type="term" value="F:ATP hydrolysis activity"/>
    <property type="evidence" value="ECO:0007669"/>
    <property type="project" value="InterPro"/>
</dbReference>
<reference evidence="2" key="1">
    <citation type="submission" date="2018-11" db="EMBL/GenBank/DDBJ databases">
        <authorList>
            <consortium name="Pathogen Informatics"/>
        </authorList>
    </citation>
    <scope>NUCLEOTIDE SEQUENCE</scope>
</reference>
<evidence type="ECO:0000313" key="3">
    <source>
        <dbReference type="Proteomes" id="UP000784294"/>
    </source>
</evidence>
<dbReference type="InterPro" id="IPR044972">
    <property type="entry name" value="Mot1"/>
</dbReference>
<proteinExistence type="predicted"/>
<feature type="domain" description="SNF2 N-terminal" evidence="1">
    <location>
        <begin position="4"/>
        <end position="142"/>
    </location>
</feature>
<sequence>MQEKDGLNWLVFLNKYGLHGILADDLGLGKTLQTLCLLDLHHHHIKSSCGSISKMKESCETTLDAPSSSIKVVKEEADYDSHTLHSRDLLKCQTFSGSSTNSALYSSNPSTYHLGLRPISLVICPATLTRHWLAEIHKFLLPEAVAPGAGHLQPVLYPEDRKSKRDCGM</sequence>
<dbReference type="PANTHER" id="PTHR36498">
    <property type="entry name" value="TATA-BINDING PROTEIN-ASSOCIATED FACTOR 172"/>
    <property type="match status" value="1"/>
</dbReference>
<dbReference type="EMBL" id="CAAALY010014688">
    <property type="protein sequence ID" value="VEL12408.1"/>
    <property type="molecule type" value="Genomic_DNA"/>
</dbReference>
<dbReference type="GO" id="GO:0003677">
    <property type="term" value="F:DNA binding"/>
    <property type="evidence" value="ECO:0007669"/>
    <property type="project" value="InterPro"/>
</dbReference>
<dbReference type="SUPFAM" id="SSF52540">
    <property type="entry name" value="P-loop containing nucleoside triphosphate hydrolases"/>
    <property type="match status" value="1"/>
</dbReference>
<dbReference type="OrthoDB" id="6285510at2759"/>
<dbReference type="PANTHER" id="PTHR36498:SF1">
    <property type="entry name" value="TATA-BINDING PROTEIN-ASSOCIATED FACTOR 172"/>
    <property type="match status" value="1"/>
</dbReference>
<dbReference type="Pfam" id="PF00176">
    <property type="entry name" value="SNF2-rel_dom"/>
    <property type="match status" value="1"/>
</dbReference>
<dbReference type="InterPro" id="IPR027417">
    <property type="entry name" value="P-loop_NTPase"/>
</dbReference>
<evidence type="ECO:0000313" key="2">
    <source>
        <dbReference type="EMBL" id="VEL12408.1"/>
    </source>
</evidence>
<dbReference type="InterPro" id="IPR038718">
    <property type="entry name" value="SNF2-like_sf"/>
</dbReference>
<gene>
    <name evidence="2" type="ORF">PXEA_LOCUS5848</name>
</gene>
<name>A0A3S5A1G9_9PLAT</name>
<dbReference type="InterPro" id="IPR000330">
    <property type="entry name" value="SNF2_N"/>
</dbReference>
<organism evidence="2 3">
    <name type="scientific">Protopolystoma xenopodis</name>
    <dbReference type="NCBI Taxonomy" id="117903"/>
    <lineage>
        <taxon>Eukaryota</taxon>
        <taxon>Metazoa</taxon>
        <taxon>Spiralia</taxon>
        <taxon>Lophotrochozoa</taxon>
        <taxon>Platyhelminthes</taxon>
        <taxon>Monogenea</taxon>
        <taxon>Polyopisthocotylea</taxon>
        <taxon>Polystomatidea</taxon>
        <taxon>Polystomatidae</taxon>
        <taxon>Protopolystoma</taxon>
    </lineage>
</organism>
<dbReference type="AlphaFoldDB" id="A0A3S5A1G9"/>
<dbReference type="GO" id="GO:0017025">
    <property type="term" value="F:TBP-class protein binding"/>
    <property type="evidence" value="ECO:0007669"/>
    <property type="project" value="InterPro"/>
</dbReference>
<protein>
    <recommendedName>
        <fullName evidence="1">SNF2 N-terminal domain-containing protein</fullName>
    </recommendedName>
</protein>
<dbReference type="Gene3D" id="3.40.50.10810">
    <property type="entry name" value="Tandem AAA-ATPase domain"/>
    <property type="match status" value="1"/>
</dbReference>
<accession>A0A3S5A1G9</accession>
<dbReference type="GO" id="GO:0005524">
    <property type="term" value="F:ATP binding"/>
    <property type="evidence" value="ECO:0007669"/>
    <property type="project" value="InterPro"/>
</dbReference>
<dbReference type="Proteomes" id="UP000784294">
    <property type="component" value="Unassembled WGS sequence"/>
</dbReference>
<evidence type="ECO:0000259" key="1">
    <source>
        <dbReference type="Pfam" id="PF00176"/>
    </source>
</evidence>